<gene>
    <name evidence="2" type="ORF">MKW98_005178</name>
</gene>
<evidence type="ECO:0000313" key="2">
    <source>
        <dbReference type="EMBL" id="KAI3836845.1"/>
    </source>
</evidence>
<keyword evidence="3" id="KW-1185">Reference proteome</keyword>
<name>A0AAD4RWB4_9MAGN</name>
<comment type="caution">
    <text evidence="2">The sequence shown here is derived from an EMBL/GenBank/DDBJ whole genome shotgun (WGS) entry which is preliminary data.</text>
</comment>
<dbReference type="EMBL" id="JAJJMB010017633">
    <property type="protein sequence ID" value="KAI3836845.1"/>
    <property type="molecule type" value="Genomic_DNA"/>
</dbReference>
<proteinExistence type="predicted"/>
<evidence type="ECO:0000256" key="1">
    <source>
        <dbReference type="SAM" id="Coils"/>
    </source>
</evidence>
<reference evidence="2" key="1">
    <citation type="submission" date="2022-04" db="EMBL/GenBank/DDBJ databases">
        <title>A functionally conserved STORR gene fusion in Papaver species that diverged 16.8 million years ago.</title>
        <authorList>
            <person name="Catania T."/>
        </authorList>
    </citation>
    <scope>NUCLEOTIDE SEQUENCE</scope>
    <source>
        <strain evidence="2">S-188037</strain>
    </source>
</reference>
<evidence type="ECO:0000313" key="3">
    <source>
        <dbReference type="Proteomes" id="UP001202328"/>
    </source>
</evidence>
<keyword evidence="1" id="KW-0175">Coiled coil</keyword>
<organism evidence="2 3">
    <name type="scientific">Papaver atlanticum</name>
    <dbReference type="NCBI Taxonomy" id="357466"/>
    <lineage>
        <taxon>Eukaryota</taxon>
        <taxon>Viridiplantae</taxon>
        <taxon>Streptophyta</taxon>
        <taxon>Embryophyta</taxon>
        <taxon>Tracheophyta</taxon>
        <taxon>Spermatophyta</taxon>
        <taxon>Magnoliopsida</taxon>
        <taxon>Ranunculales</taxon>
        <taxon>Papaveraceae</taxon>
        <taxon>Papaveroideae</taxon>
        <taxon>Papaver</taxon>
    </lineage>
</organism>
<dbReference type="Proteomes" id="UP001202328">
    <property type="component" value="Unassembled WGS sequence"/>
</dbReference>
<sequence>LKLLPLFLSSPSFGRQKVRELVKPAHFWGSVSVLAGVEFVRYGEHETEINSLTRRINALSDDVRAFTNRKFYTFPPVAPYTPVPPFMWNRPCMYTLEPHIDSIFQRLRQSSKKE</sequence>
<accession>A0AAD4RWB4</accession>
<feature type="coiled-coil region" evidence="1">
    <location>
        <begin position="42"/>
        <end position="69"/>
    </location>
</feature>
<feature type="non-terminal residue" evidence="2">
    <location>
        <position position="1"/>
    </location>
</feature>
<dbReference type="AlphaFoldDB" id="A0AAD4RWB4"/>
<protein>
    <submittedName>
        <fullName evidence="2">Uncharacterized protein</fullName>
    </submittedName>
</protein>